<organism evidence="1 2">
    <name type="scientific">Cardiocondyla obscurior</name>
    <dbReference type="NCBI Taxonomy" id="286306"/>
    <lineage>
        <taxon>Eukaryota</taxon>
        <taxon>Metazoa</taxon>
        <taxon>Ecdysozoa</taxon>
        <taxon>Arthropoda</taxon>
        <taxon>Hexapoda</taxon>
        <taxon>Insecta</taxon>
        <taxon>Pterygota</taxon>
        <taxon>Neoptera</taxon>
        <taxon>Endopterygota</taxon>
        <taxon>Hymenoptera</taxon>
        <taxon>Apocrita</taxon>
        <taxon>Aculeata</taxon>
        <taxon>Formicoidea</taxon>
        <taxon>Formicidae</taxon>
        <taxon>Myrmicinae</taxon>
        <taxon>Cardiocondyla</taxon>
    </lineage>
</organism>
<dbReference type="AlphaFoldDB" id="A0AAW2F3S9"/>
<dbReference type="EMBL" id="JADYXP020000015">
    <property type="protein sequence ID" value="KAL0109156.1"/>
    <property type="molecule type" value="Genomic_DNA"/>
</dbReference>
<dbReference type="Proteomes" id="UP001430953">
    <property type="component" value="Unassembled WGS sequence"/>
</dbReference>
<name>A0AAW2F3S9_9HYME</name>
<keyword evidence="2" id="KW-1185">Reference proteome</keyword>
<evidence type="ECO:0000313" key="2">
    <source>
        <dbReference type="Proteomes" id="UP001430953"/>
    </source>
</evidence>
<accession>A0AAW2F3S9</accession>
<proteinExistence type="predicted"/>
<gene>
    <name evidence="1" type="ORF">PUN28_014324</name>
</gene>
<comment type="caution">
    <text evidence="1">The sequence shown here is derived from an EMBL/GenBank/DDBJ whole genome shotgun (WGS) entry which is preliminary data.</text>
</comment>
<sequence>MFCEVRRSFARISPALCCSREREELLFGDFFRAPAIPCFRRPKKDPARELWYFARYAPRDVFPASNVSATHPVLFRPPLLSISPSYDLNSLDHIFAMFRPSNFRPPPIVPLSPRLLFPPFFPPATSAGTLVPPFAALIVGRPLVARGDSFNPVNQNSTRKRGQMYTMRGARTYRVSGTIASGHRFPPPGWDKCEDMLPENARRLISSLPRRNINPPRSRLKVTRLIYGIADISI</sequence>
<reference evidence="1 2" key="1">
    <citation type="submission" date="2023-03" db="EMBL/GenBank/DDBJ databases">
        <title>High recombination rates correlate with genetic variation in Cardiocondyla obscurior ants.</title>
        <authorList>
            <person name="Errbii M."/>
        </authorList>
    </citation>
    <scope>NUCLEOTIDE SEQUENCE [LARGE SCALE GENOMIC DNA]</scope>
    <source>
        <strain evidence="1">Alpha-2009</strain>
        <tissue evidence="1">Whole body</tissue>
    </source>
</reference>
<evidence type="ECO:0000313" key="1">
    <source>
        <dbReference type="EMBL" id="KAL0109156.1"/>
    </source>
</evidence>
<protein>
    <submittedName>
        <fullName evidence="1">Uncharacterized protein</fullName>
    </submittedName>
</protein>